<dbReference type="Gene3D" id="1.25.40.10">
    <property type="entry name" value="Tetratricopeptide repeat domain"/>
    <property type="match status" value="1"/>
</dbReference>
<dbReference type="RefSeq" id="WP_086202433.1">
    <property type="nucleotide sequence ID" value="NZ_NEGB01000001.1"/>
</dbReference>
<dbReference type="EMBL" id="NEGB01000001">
    <property type="protein sequence ID" value="OTG67583.1"/>
    <property type="molecule type" value="Genomic_DNA"/>
</dbReference>
<dbReference type="SUPFAM" id="SSF81901">
    <property type="entry name" value="HCP-like"/>
    <property type="match status" value="1"/>
</dbReference>
<reference evidence="1 2" key="1">
    <citation type="submission" date="2017-04" db="EMBL/GenBank/DDBJ databases">
        <title>High diversity of culturable Acinetobacter species in natural soil and water ecosystems.</title>
        <authorList>
            <person name="Nemec A."/>
            <person name="Radolfova-Krizova L."/>
        </authorList>
    </citation>
    <scope>NUCLEOTIDE SEQUENCE [LARGE SCALE GENOMIC DNA]</scope>
    <source>
        <strain evidence="1 2">ANC 4999</strain>
    </source>
</reference>
<accession>A0A1Y3CNY4</accession>
<dbReference type="InterPro" id="IPR011990">
    <property type="entry name" value="TPR-like_helical_dom_sf"/>
</dbReference>
<dbReference type="OrthoDB" id="6691782at2"/>
<dbReference type="InterPro" id="IPR006597">
    <property type="entry name" value="Sel1-like"/>
</dbReference>
<proteinExistence type="predicted"/>
<evidence type="ECO:0000313" key="2">
    <source>
        <dbReference type="Proteomes" id="UP000242765"/>
    </source>
</evidence>
<evidence type="ECO:0000313" key="1">
    <source>
        <dbReference type="EMBL" id="OTG67583.1"/>
    </source>
</evidence>
<dbReference type="AlphaFoldDB" id="A0A1Y3CNY4"/>
<comment type="caution">
    <text evidence="1">The sequence shown here is derived from an EMBL/GenBank/DDBJ whole genome shotgun (WGS) entry which is preliminary data.</text>
</comment>
<dbReference type="SMART" id="SM00671">
    <property type="entry name" value="SEL1"/>
    <property type="match status" value="1"/>
</dbReference>
<keyword evidence="2" id="KW-1185">Reference proteome</keyword>
<organism evidence="1 2">
    <name type="scientific">Acinetobacter silvestris</name>
    <dbReference type="NCBI Taxonomy" id="1977882"/>
    <lineage>
        <taxon>Bacteria</taxon>
        <taxon>Pseudomonadati</taxon>
        <taxon>Pseudomonadota</taxon>
        <taxon>Gammaproteobacteria</taxon>
        <taxon>Moraxellales</taxon>
        <taxon>Moraxellaceae</taxon>
        <taxon>Acinetobacter</taxon>
    </lineage>
</organism>
<protein>
    <recommendedName>
        <fullName evidence="3">Sel1 repeat family protein</fullName>
    </recommendedName>
</protein>
<dbReference type="InterPro" id="IPR052945">
    <property type="entry name" value="Mitotic_Regulator"/>
</dbReference>
<name>A0A1Y3CNY4_9GAMM</name>
<sequence>MDITKIIDLLKNTLLTYFKHKDIHHPLYISEAYLYYQRARYYEFLIIPNHFHTDQNKTLFSDSNERNAMWCFLRSATKGHSSAQFKLGQCYLNGQLGLVSNTLKAKEWLKLAANQGHIEAQSELNKISTPQRLC</sequence>
<dbReference type="PANTHER" id="PTHR43628">
    <property type="entry name" value="ACTIVATOR OF C KINASE PROTEIN 1-RELATED"/>
    <property type="match status" value="1"/>
</dbReference>
<gene>
    <name evidence="1" type="ORF">B9T28_02880</name>
</gene>
<dbReference type="PANTHER" id="PTHR43628:SF1">
    <property type="entry name" value="CHITIN SYNTHASE REGULATORY FACTOR 2-RELATED"/>
    <property type="match status" value="1"/>
</dbReference>
<dbReference type="STRING" id="1977882.B9T28_02880"/>
<dbReference type="Pfam" id="PF08238">
    <property type="entry name" value="Sel1"/>
    <property type="match status" value="2"/>
</dbReference>
<dbReference type="Proteomes" id="UP000242765">
    <property type="component" value="Unassembled WGS sequence"/>
</dbReference>
<evidence type="ECO:0008006" key="3">
    <source>
        <dbReference type="Google" id="ProtNLM"/>
    </source>
</evidence>